<keyword evidence="3 5" id="KW-0808">Transferase</keyword>
<dbReference type="NCBIfam" id="TIGR00707">
    <property type="entry name" value="argD"/>
    <property type="match status" value="1"/>
</dbReference>
<feature type="binding site" evidence="5">
    <location>
        <begin position="233"/>
        <end position="236"/>
    </location>
    <ligand>
        <name>pyridoxal 5'-phosphate</name>
        <dbReference type="ChEBI" id="CHEBI:597326"/>
    </ligand>
</feature>
<dbReference type="Gene3D" id="3.90.1150.10">
    <property type="entry name" value="Aspartate Aminotransferase, domain 1"/>
    <property type="match status" value="1"/>
</dbReference>
<keyword evidence="5" id="KW-0055">Arginine biosynthesis</keyword>
<dbReference type="PANTHER" id="PTHR11986">
    <property type="entry name" value="AMINOTRANSFERASE CLASS III"/>
    <property type="match status" value="1"/>
</dbReference>
<protein>
    <recommendedName>
        <fullName evidence="5">Acetylornithine aminotransferase</fullName>
        <shortName evidence="5">ACOAT</shortName>
        <ecNumber evidence="5">2.6.1.11</ecNumber>
    </recommendedName>
</protein>
<dbReference type="InterPro" id="IPR015424">
    <property type="entry name" value="PyrdxlP-dep_Trfase"/>
</dbReference>
<keyword evidence="7" id="KW-1185">Reference proteome</keyword>
<name>A0ABZ1BUS8_9FIRM</name>
<comment type="miscellaneous">
    <text evidence="5">May also have succinyldiaminopimelate aminotransferase activity, thus carrying out the corresponding step in lysine biosynthesis.</text>
</comment>
<comment type="pathway">
    <text evidence="5">Amino-acid biosynthesis; L-arginine biosynthesis; N(2)-acetyl-L-ornithine from L-glutamate: step 4/4.</text>
</comment>
<dbReference type="EMBL" id="CP141615">
    <property type="protein sequence ID" value="WRP16416.1"/>
    <property type="molecule type" value="Genomic_DNA"/>
</dbReference>
<dbReference type="NCBIfam" id="NF002325">
    <property type="entry name" value="PRK01278.1"/>
    <property type="match status" value="1"/>
</dbReference>
<comment type="catalytic activity">
    <reaction evidence="5">
        <text>N(2)-acetyl-L-ornithine + 2-oxoglutarate = N-acetyl-L-glutamate 5-semialdehyde + L-glutamate</text>
        <dbReference type="Rhea" id="RHEA:18049"/>
        <dbReference type="ChEBI" id="CHEBI:16810"/>
        <dbReference type="ChEBI" id="CHEBI:29123"/>
        <dbReference type="ChEBI" id="CHEBI:29985"/>
        <dbReference type="ChEBI" id="CHEBI:57805"/>
        <dbReference type="EC" id="2.6.1.11"/>
    </reaction>
</comment>
<gene>
    <name evidence="5" type="primary">argD</name>
    <name evidence="6" type="ORF">U7230_09935</name>
</gene>
<reference evidence="6 7" key="1">
    <citation type="journal article" date="2024" name="Front. Microbiol.">
        <title>Novel thermophilic genera Geochorda gen. nov. and Carboxydochorda gen. nov. from the deep terrestrial subsurface reveal the ecophysiological diversity in the class Limnochordia.</title>
        <authorList>
            <person name="Karnachuk O.V."/>
            <person name="Lukina A.P."/>
            <person name="Avakyan M.R."/>
            <person name="Kadnikov V.V."/>
            <person name="Begmatov S."/>
            <person name="Beletsky A.V."/>
            <person name="Vlasova K.G."/>
            <person name="Novikov A.A."/>
            <person name="Shcherbakova V.A."/>
            <person name="Mardanov A.V."/>
            <person name="Ravin N.V."/>
        </authorList>
    </citation>
    <scope>NUCLEOTIDE SEQUENCE [LARGE SCALE GENOMIC DNA]</scope>
    <source>
        <strain evidence="6 7">L945</strain>
    </source>
</reference>
<dbReference type="HAMAP" id="MF_01107">
    <property type="entry name" value="ArgD_aminotrans_3"/>
    <property type="match status" value="1"/>
</dbReference>
<keyword evidence="1 5" id="KW-0032">Aminotransferase</keyword>
<dbReference type="Proteomes" id="UP001332192">
    <property type="component" value="Chromosome"/>
</dbReference>
<comment type="subcellular location">
    <subcellularLocation>
        <location evidence="5">Cytoplasm</location>
    </subcellularLocation>
</comment>
<dbReference type="Pfam" id="PF00202">
    <property type="entry name" value="Aminotran_3"/>
    <property type="match status" value="1"/>
</dbReference>
<evidence type="ECO:0000256" key="2">
    <source>
        <dbReference type="ARBA" id="ARBA00022605"/>
    </source>
</evidence>
<dbReference type="InterPro" id="IPR005814">
    <property type="entry name" value="Aminotrans_3"/>
</dbReference>
<dbReference type="Gene3D" id="3.40.640.10">
    <property type="entry name" value="Type I PLP-dependent aspartate aminotransferase-like (Major domain)"/>
    <property type="match status" value="1"/>
</dbReference>
<sequence length="411" mass="43354">MPEGTTIGEGSTGQPIMELADRCLIPVYRRQRVALARGQGCRVWDTEGRAYLDFIAGIGVLAVGHCHPRVVHALTRQAGQLWHTSNLFYTEPQARLAEWLVRRSPFDRAFFCNSGAEAVEAAIKLARRWARERGESGRFEIVTAERSFHGRTLGALSATGQRKYQEPFEPLVPGFRTVPFNDAAALAGAVGPSTAAILLEPVQGEGGVYPADPAFLRAAREIADRAGALLILDEVQTGLGRTGRLFAFEHFGIVPDAVALAKALGGGTPIGALLAREPAASVLQAGQHASTFGGNPLVAATALATLQVIEEEGLVGRADAMGRYLSGKLQSMSSRTGHVRQIRGLGLMVGVETDVPAAAVVEAALRRGLLVNAVGPTTVRMLPPLVVGPAEIDEAVDILGAAILEAAGEKG</sequence>
<dbReference type="InterPro" id="IPR015421">
    <property type="entry name" value="PyrdxlP-dep_Trfase_major"/>
</dbReference>
<feature type="binding site" evidence="5">
    <location>
        <position position="148"/>
    </location>
    <ligand>
        <name>pyridoxal 5'-phosphate</name>
        <dbReference type="ChEBI" id="CHEBI:597326"/>
    </ligand>
</feature>
<keyword evidence="2 5" id="KW-0028">Amino-acid biosynthesis</keyword>
<evidence type="ECO:0000256" key="3">
    <source>
        <dbReference type="ARBA" id="ARBA00022679"/>
    </source>
</evidence>
<dbReference type="SUPFAM" id="SSF53383">
    <property type="entry name" value="PLP-dependent transferases"/>
    <property type="match status" value="1"/>
</dbReference>
<comment type="similarity">
    <text evidence="5">Belongs to the class-III pyridoxal-phosphate-dependent aminotransferase family. ArgD subfamily.</text>
</comment>
<dbReference type="NCBIfam" id="NF002874">
    <property type="entry name" value="PRK03244.1"/>
    <property type="match status" value="1"/>
</dbReference>
<dbReference type="EC" id="2.6.1.11" evidence="5"/>
<evidence type="ECO:0000313" key="7">
    <source>
        <dbReference type="Proteomes" id="UP001332192"/>
    </source>
</evidence>
<dbReference type="PIRSF" id="PIRSF000521">
    <property type="entry name" value="Transaminase_4ab_Lys_Orn"/>
    <property type="match status" value="1"/>
</dbReference>
<evidence type="ECO:0000256" key="4">
    <source>
        <dbReference type="ARBA" id="ARBA00022898"/>
    </source>
</evidence>
<proteinExistence type="inferred from homology"/>
<evidence type="ECO:0000256" key="1">
    <source>
        <dbReference type="ARBA" id="ARBA00022576"/>
    </source>
</evidence>
<accession>A0ABZ1BUS8</accession>
<dbReference type="GO" id="GO:0003992">
    <property type="term" value="F:N2-acetyl-L-ornithine:2-oxoglutarate 5-aminotransferase activity"/>
    <property type="evidence" value="ECO:0007669"/>
    <property type="project" value="UniProtKB-EC"/>
</dbReference>
<dbReference type="PROSITE" id="PS00600">
    <property type="entry name" value="AA_TRANSFER_CLASS_3"/>
    <property type="match status" value="1"/>
</dbReference>
<dbReference type="InterPro" id="IPR015422">
    <property type="entry name" value="PyrdxlP-dep_Trfase_small"/>
</dbReference>
<keyword evidence="5" id="KW-0963">Cytoplasm</keyword>
<dbReference type="RefSeq" id="WP_324715688.1">
    <property type="nucleotide sequence ID" value="NZ_CP141615.1"/>
</dbReference>
<feature type="binding site" evidence="5">
    <location>
        <begin position="115"/>
        <end position="116"/>
    </location>
    <ligand>
        <name>pyridoxal 5'-phosphate</name>
        <dbReference type="ChEBI" id="CHEBI:597326"/>
    </ligand>
</feature>
<dbReference type="PANTHER" id="PTHR11986:SF79">
    <property type="entry name" value="ACETYLORNITHINE AMINOTRANSFERASE, MITOCHONDRIAL"/>
    <property type="match status" value="1"/>
</dbReference>
<feature type="modified residue" description="N6-(pyridoxal phosphate)lysine" evidence="5">
    <location>
        <position position="262"/>
    </location>
</feature>
<evidence type="ECO:0000256" key="5">
    <source>
        <dbReference type="HAMAP-Rule" id="MF_01107"/>
    </source>
</evidence>
<comment type="cofactor">
    <cofactor evidence="5">
        <name>pyridoxal 5'-phosphate</name>
        <dbReference type="ChEBI" id="CHEBI:597326"/>
    </cofactor>
    <text evidence="5">Binds 1 pyridoxal phosphate per subunit.</text>
</comment>
<keyword evidence="4 5" id="KW-0663">Pyridoxal phosphate</keyword>
<evidence type="ECO:0000313" key="6">
    <source>
        <dbReference type="EMBL" id="WRP16416.1"/>
    </source>
</evidence>
<organism evidence="6 7">
    <name type="scientific">Carboxydichorda subterranea</name>
    <dbReference type="NCBI Taxonomy" id="3109565"/>
    <lineage>
        <taxon>Bacteria</taxon>
        <taxon>Bacillati</taxon>
        <taxon>Bacillota</taxon>
        <taxon>Limnochordia</taxon>
        <taxon>Limnochordales</taxon>
        <taxon>Geochordaceae</taxon>
        <taxon>Carboxydichorda</taxon>
    </lineage>
</organism>
<feature type="binding site" evidence="5">
    <location>
        <position position="291"/>
    </location>
    <ligand>
        <name>pyridoxal 5'-phosphate</name>
        <dbReference type="ChEBI" id="CHEBI:597326"/>
    </ligand>
</feature>
<dbReference type="InterPro" id="IPR049704">
    <property type="entry name" value="Aminotrans_3_PPA_site"/>
</dbReference>
<feature type="binding site" evidence="5">
    <location>
        <position position="290"/>
    </location>
    <ligand>
        <name>N(2)-acetyl-L-ornithine</name>
        <dbReference type="ChEBI" id="CHEBI:57805"/>
    </ligand>
</feature>
<dbReference type="InterPro" id="IPR004636">
    <property type="entry name" value="AcOrn/SuccOrn_fam"/>
</dbReference>
<dbReference type="InterPro" id="IPR050103">
    <property type="entry name" value="Class-III_PLP-dep_AT"/>
</dbReference>
<feature type="binding site" evidence="5">
    <location>
        <position position="151"/>
    </location>
    <ligand>
        <name>N(2)-acetyl-L-ornithine</name>
        <dbReference type="ChEBI" id="CHEBI:57805"/>
    </ligand>
</feature>
<dbReference type="CDD" id="cd00610">
    <property type="entry name" value="OAT_like"/>
    <property type="match status" value="1"/>
</dbReference>
<comment type="subunit">
    <text evidence="5">Homodimer.</text>
</comment>